<dbReference type="Pfam" id="PF13245">
    <property type="entry name" value="AAA_19"/>
    <property type="match status" value="1"/>
</dbReference>
<gene>
    <name evidence="1" type="ORF">NEOLI_003275</name>
</gene>
<keyword evidence="2" id="KW-1185">Reference proteome</keyword>
<dbReference type="STRING" id="1198029.A0A1U7LRL3"/>
<dbReference type="InterPro" id="IPR000212">
    <property type="entry name" value="DNA_helicase_UvrD/REP"/>
</dbReference>
<dbReference type="EMBL" id="LXFE01000448">
    <property type="protein sequence ID" value="OLL25297.1"/>
    <property type="molecule type" value="Genomic_DNA"/>
</dbReference>
<dbReference type="OrthoDB" id="1470711at2759"/>
<dbReference type="Proteomes" id="UP000186594">
    <property type="component" value="Unassembled WGS sequence"/>
</dbReference>
<dbReference type="OMA" id="NCFILAN"/>
<dbReference type="AlphaFoldDB" id="A0A1U7LRL3"/>
<protein>
    <submittedName>
        <fullName evidence="1">Uncharacterized protein</fullName>
    </submittedName>
</protein>
<dbReference type="GO" id="GO:0005524">
    <property type="term" value="F:ATP binding"/>
    <property type="evidence" value="ECO:0007669"/>
    <property type="project" value="InterPro"/>
</dbReference>
<dbReference type="GO" id="GO:0003677">
    <property type="term" value="F:DNA binding"/>
    <property type="evidence" value="ECO:0007669"/>
    <property type="project" value="InterPro"/>
</dbReference>
<evidence type="ECO:0000313" key="2">
    <source>
        <dbReference type="Proteomes" id="UP000186594"/>
    </source>
</evidence>
<dbReference type="PANTHER" id="PTHR11070:SF2">
    <property type="entry name" value="ATP-DEPENDENT DNA HELICASE SRS2"/>
    <property type="match status" value="1"/>
</dbReference>
<organism evidence="1 2">
    <name type="scientific">Neolecta irregularis (strain DAH-3)</name>
    <dbReference type="NCBI Taxonomy" id="1198029"/>
    <lineage>
        <taxon>Eukaryota</taxon>
        <taxon>Fungi</taxon>
        <taxon>Dikarya</taxon>
        <taxon>Ascomycota</taxon>
        <taxon>Taphrinomycotina</taxon>
        <taxon>Neolectales</taxon>
        <taxon>Neolectaceae</taxon>
        <taxon>Neolecta</taxon>
    </lineage>
</organism>
<dbReference type="PANTHER" id="PTHR11070">
    <property type="entry name" value="UVRD / RECB / PCRA DNA HELICASE FAMILY MEMBER"/>
    <property type="match status" value="1"/>
</dbReference>
<dbReference type="InterPro" id="IPR027417">
    <property type="entry name" value="P-loop_NTPase"/>
</dbReference>
<accession>A0A1U7LRL3</accession>
<reference evidence="1 2" key="1">
    <citation type="submission" date="2016-04" db="EMBL/GenBank/DDBJ databases">
        <title>Evolutionary innovation and constraint leading to complex multicellularity in the Ascomycota.</title>
        <authorList>
            <person name="Cisse O."/>
            <person name="Nguyen A."/>
            <person name="Hewitt D.A."/>
            <person name="Jedd G."/>
            <person name="Stajich J.E."/>
        </authorList>
    </citation>
    <scope>NUCLEOTIDE SEQUENCE [LARGE SCALE GENOMIC DNA]</scope>
    <source>
        <strain evidence="1 2">DAH-3</strain>
    </source>
</reference>
<evidence type="ECO:0000313" key="1">
    <source>
        <dbReference type="EMBL" id="OLL25297.1"/>
    </source>
</evidence>
<dbReference type="Gene3D" id="3.40.50.300">
    <property type="entry name" value="P-loop containing nucleotide triphosphate hydrolases"/>
    <property type="match status" value="2"/>
</dbReference>
<dbReference type="GO" id="GO:0000725">
    <property type="term" value="P:recombinational repair"/>
    <property type="evidence" value="ECO:0007669"/>
    <property type="project" value="TreeGrafter"/>
</dbReference>
<name>A0A1U7LRL3_NEOID</name>
<sequence>MSFLLSFPVRYLVQVSPIKLRIQHRSYNLPSPSKPQLDVINSLKDEFNVKINSVAGSGKTTTILQIAQHNPQLKILAFVYNKRLQIETKEKLESLNLKNLTVQTFHGHGYSYYDKECATDQGLKRVVQMCRPPLSPISFDLLILDEQQDMTPILYLFVRKVIADNEYSNNLQYVTLGDVRQTIYNYNCASSRFLSFAEKAFPSARKWVTVEHRTSYRFTREIAIFLEKQMSMLKIDTIHTGPKPRYLICDVTKSNETLEEFEYYLSIIDPSDILILAPSIKSMNSPARYLANLITQKYENIPCYIPSTDEEGVSSDLSLGKLLFCTYHQAKGIERSAAIVFSFDKSYHMYYDRRDTYDVTNAQYVAATRAKKYLTLVHSHEFRYHSFIRPDTLNETAQVISKRVIKPKPKSAQLPTYSVTQLTSNIPDSLVTRCFTHIKCLLLNKPTMRPRHLYPPSWVIQPNGLTESVAEINGTALPALYEYHRTKRCTLLKSVKDDLKFDHRFIQIIPSHILARVKIMKPSTLELSDVLLLANVAMYLQSYYLAKLVQIKKYDWVLQKHVGLSLKNYSKHLSPKTRYEVLTYQTLSNASVRGRIDAIDGRNLFELKWTEKLMPNHVLQLVAYAALYGKRKRYLLLNGISGQLVEVLGSKENLKKVLEILLAYKSNAESEVNDEAWLEDLRNGFQDFRNVTIPKCLSSPD</sequence>
<dbReference type="GO" id="GO:0043138">
    <property type="term" value="F:3'-5' DNA helicase activity"/>
    <property type="evidence" value="ECO:0007669"/>
    <property type="project" value="TreeGrafter"/>
</dbReference>
<proteinExistence type="predicted"/>
<comment type="caution">
    <text evidence="1">The sequence shown here is derived from an EMBL/GenBank/DDBJ whole genome shotgun (WGS) entry which is preliminary data.</text>
</comment>
<dbReference type="SUPFAM" id="SSF52540">
    <property type="entry name" value="P-loop containing nucleoside triphosphate hydrolases"/>
    <property type="match status" value="1"/>
</dbReference>